<evidence type="ECO:0000313" key="3">
    <source>
        <dbReference type="EMBL" id="PSN65995.1"/>
    </source>
</evidence>
<dbReference type="GO" id="GO:0004462">
    <property type="term" value="F:lactoylglutathione lyase activity"/>
    <property type="evidence" value="ECO:0007669"/>
    <property type="project" value="InterPro"/>
</dbReference>
<dbReference type="PROSITE" id="PS00934">
    <property type="entry name" value="GLYOXALASE_I_1"/>
    <property type="match status" value="1"/>
</dbReference>
<proteinExistence type="predicted"/>
<dbReference type="SUPFAM" id="SSF54593">
    <property type="entry name" value="Glyoxalase/Bleomycin resistance protein/Dihydroxybiphenyl dioxygenase"/>
    <property type="match status" value="1"/>
</dbReference>
<dbReference type="PANTHER" id="PTHR43048">
    <property type="entry name" value="METHYLMALONYL-COA EPIMERASE"/>
    <property type="match status" value="1"/>
</dbReference>
<dbReference type="Pfam" id="PF00903">
    <property type="entry name" value="Glyoxalase"/>
    <property type="match status" value="1"/>
</dbReference>
<keyword evidence="4" id="KW-1185">Reference proteome</keyword>
<dbReference type="InterPro" id="IPR004360">
    <property type="entry name" value="Glyas_Fos-R_dOase_dom"/>
</dbReference>
<name>A0A2T2NKM5_CORCC</name>
<dbReference type="InterPro" id="IPR029068">
    <property type="entry name" value="Glyas_Bleomycin-R_OHBP_Dase"/>
</dbReference>
<keyword evidence="3" id="KW-0560">Oxidoreductase</keyword>
<gene>
    <name evidence="3" type="ORF">BS50DRAFT_588782</name>
</gene>
<dbReference type="PROSITE" id="PS51819">
    <property type="entry name" value="VOC"/>
    <property type="match status" value="1"/>
</dbReference>
<feature type="domain" description="VOC" evidence="2">
    <location>
        <begin position="8"/>
        <end position="152"/>
    </location>
</feature>
<dbReference type="GO" id="GO:0046491">
    <property type="term" value="P:L-methylmalonyl-CoA metabolic process"/>
    <property type="evidence" value="ECO:0007669"/>
    <property type="project" value="TreeGrafter"/>
</dbReference>
<dbReference type="GO" id="GO:0004493">
    <property type="term" value="F:methylmalonyl-CoA epimerase activity"/>
    <property type="evidence" value="ECO:0007669"/>
    <property type="project" value="TreeGrafter"/>
</dbReference>
<organism evidence="3 4">
    <name type="scientific">Corynespora cassiicola Philippines</name>
    <dbReference type="NCBI Taxonomy" id="1448308"/>
    <lineage>
        <taxon>Eukaryota</taxon>
        <taxon>Fungi</taxon>
        <taxon>Dikarya</taxon>
        <taxon>Ascomycota</taxon>
        <taxon>Pezizomycotina</taxon>
        <taxon>Dothideomycetes</taxon>
        <taxon>Pleosporomycetidae</taxon>
        <taxon>Pleosporales</taxon>
        <taxon>Corynesporascaceae</taxon>
        <taxon>Corynespora</taxon>
    </lineage>
</organism>
<sequence>MPPVHNHVFNHIALSVADCDAAVRFYGDVFGFKRLRRDGVRDRDQNPEQPIFKIYGSKLQKVKVAWLGCGNSVGFEVFEFIDPPHQPRSETFDYPRAGFFHMAVTAPDVEAACQRAIEHGGRQIGETVAVGDGEKALYLSDPWGNVVEVLSCSFEALMANK</sequence>
<dbReference type="AlphaFoldDB" id="A0A2T2NKM5"/>
<dbReference type="OrthoDB" id="16820at2759"/>
<dbReference type="Proteomes" id="UP000240883">
    <property type="component" value="Unassembled WGS sequence"/>
</dbReference>
<dbReference type="EMBL" id="KZ678136">
    <property type="protein sequence ID" value="PSN65995.1"/>
    <property type="molecule type" value="Genomic_DNA"/>
</dbReference>
<keyword evidence="3" id="KW-0223">Dioxygenase</keyword>
<dbReference type="InterPro" id="IPR037523">
    <property type="entry name" value="VOC_core"/>
</dbReference>
<reference evidence="3 4" key="1">
    <citation type="journal article" date="2018" name="Front. Microbiol.">
        <title>Genome-Wide Analysis of Corynespora cassiicola Leaf Fall Disease Putative Effectors.</title>
        <authorList>
            <person name="Lopez D."/>
            <person name="Ribeiro S."/>
            <person name="Label P."/>
            <person name="Fumanal B."/>
            <person name="Venisse J.S."/>
            <person name="Kohler A."/>
            <person name="de Oliveira R.R."/>
            <person name="Labutti K."/>
            <person name="Lipzen A."/>
            <person name="Lail K."/>
            <person name="Bauer D."/>
            <person name="Ohm R.A."/>
            <person name="Barry K.W."/>
            <person name="Spatafora J."/>
            <person name="Grigoriev I.V."/>
            <person name="Martin F.M."/>
            <person name="Pujade-Renaud V."/>
        </authorList>
    </citation>
    <scope>NUCLEOTIDE SEQUENCE [LARGE SCALE GENOMIC DNA]</scope>
    <source>
        <strain evidence="3 4">Philippines</strain>
    </source>
</reference>
<evidence type="ECO:0000259" key="2">
    <source>
        <dbReference type="PROSITE" id="PS51819"/>
    </source>
</evidence>
<dbReference type="InterPro" id="IPR018146">
    <property type="entry name" value="Glyoxalase_1_CS"/>
</dbReference>
<accession>A0A2T2NKM5</accession>
<dbReference type="InterPro" id="IPR051785">
    <property type="entry name" value="MMCE/EMCE_epimerase"/>
</dbReference>
<dbReference type="PANTHER" id="PTHR43048:SF6">
    <property type="entry name" value="BLR8189 PROTEIN"/>
    <property type="match status" value="1"/>
</dbReference>
<dbReference type="Gene3D" id="3.10.180.10">
    <property type="entry name" value="2,3-Dihydroxybiphenyl 1,2-Dioxygenase, domain 1"/>
    <property type="match status" value="1"/>
</dbReference>
<evidence type="ECO:0000256" key="1">
    <source>
        <dbReference type="ARBA" id="ARBA00022723"/>
    </source>
</evidence>
<dbReference type="GO" id="GO:0046872">
    <property type="term" value="F:metal ion binding"/>
    <property type="evidence" value="ECO:0007669"/>
    <property type="project" value="UniProtKB-KW"/>
</dbReference>
<keyword evidence="1" id="KW-0479">Metal-binding</keyword>
<dbReference type="GO" id="GO:0051213">
    <property type="term" value="F:dioxygenase activity"/>
    <property type="evidence" value="ECO:0007669"/>
    <property type="project" value="UniProtKB-KW"/>
</dbReference>
<evidence type="ECO:0000313" key="4">
    <source>
        <dbReference type="Proteomes" id="UP000240883"/>
    </source>
</evidence>
<protein>
    <submittedName>
        <fullName evidence="3">Glyoxalase/Bleomycin resistance protein/Dihydroxybiphenyl dioxygenase</fullName>
    </submittedName>
</protein>
<dbReference type="STRING" id="1448308.A0A2T2NKM5"/>